<evidence type="ECO:0000256" key="2">
    <source>
        <dbReference type="ARBA" id="ARBA00023274"/>
    </source>
</evidence>
<feature type="region of interest" description="Disordered" evidence="4">
    <location>
        <begin position="80"/>
        <end position="107"/>
    </location>
</feature>
<dbReference type="Gene3D" id="3.30.1320.10">
    <property type="match status" value="1"/>
</dbReference>
<proteinExistence type="inferred from homology"/>
<evidence type="ECO:0000256" key="4">
    <source>
        <dbReference type="SAM" id="MobiDB-lite"/>
    </source>
</evidence>
<dbReference type="GO" id="GO:0005737">
    <property type="term" value="C:cytoplasm"/>
    <property type="evidence" value="ECO:0007669"/>
    <property type="project" value="UniProtKB-ARBA"/>
</dbReference>
<dbReference type="Pfam" id="PF00886">
    <property type="entry name" value="Ribosomal_S16"/>
    <property type="match status" value="1"/>
</dbReference>
<dbReference type="FunFam" id="3.30.1320.10:FF:000010">
    <property type="entry name" value="30S ribosomal protein S16"/>
    <property type="match status" value="1"/>
</dbReference>
<dbReference type="KEGG" id="sti:Sthe_1866"/>
<accession>D1C4Y2</accession>
<comment type="similarity">
    <text evidence="3">Belongs to the bacterial ribosomal protein bS16 family.</text>
</comment>
<dbReference type="HOGENOM" id="CLU_100590_5_2_0"/>
<dbReference type="InterPro" id="IPR023803">
    <property type="entry name" value="Ribosomal_bS16_dom_sf"/>
</dbReference>
<dbReference type="FunCoup" id="D1C4Y2">
    <property type="interactions" value="460"/>
</dbReference>
<dbReference type="EMBL" id="CP001823">
    <property type="protein sequence ID" value="ACZ39299.1"/>
    <property type="molecule type" value="Genomic_DNA"/>
</dbReference>
<dbReference type="GO" id="GO:0006412">
    <property type="term" value="P:translation"/>
    <property type="evidence" value="ECO:0007669"/>
    <property type="project" value="UniProtKB-UniRule"/>
</dbReference>
<sequence>MIKLRLRRMGAKKQPHYRIVAAEARSPRDGRFIEVVGYYNPKTNPATVKVNAERAKYWLDHGAQPTETVRTLLVRTGVLPGRVNGAPAPAEESPAETSTTEESATEE</sequence>
<dbReference type="OrthoDB" id="9807878at2"/>
<evidence type="ECO:0000313" key="6">
    <source>
        <dbReference type="Proteomes" id="UP000002027"/>
    </source>
</evidence>
<organism evidence="5 6">
    <name type="scientific">Sphaerobacter thermophilus (strain ATCC 49802 / DSM 20745 / KCCM 41009 / NCIMB 13125 / S 6022)</name>
    <dbReference type="NCBI Taxonomy" id="479434"/>
    <lineage>
        <taxon>Bacteria</taxon>
        <taxon>Pseudomonadati</taxon>
        <taxon>Thermomicrobiota</taxon>
        <taxon>Thermomicrobia</taxon>
        <taxon>Sphaerobacterales</taxon>
        <taxon>Sphaerobacterineae</taxon>
        <taxon>Sphaerobacteraceae</taxon>
        <taxon>Sphaerobacter</taxon>
    </lineage>
</organism>
<dbReference type="GO" id="GO:0003735">
    <property type="term" value="F:structural constituent of ribosome"/>
    <property type="evidence" value="ECO:0007669"/>
    <property type="project" value="InterPro"/>
</dbReference>
<dbReference type="Proteomes" id="UP000002027">
    <property type="component" value="Chromosome 1"/>
</dbReference>
<protein>
    <recommendedName>
        <fullName evidence="3">Small ribosomal subunit protein bS16</fullName>
    </recommendedName>
</protein>
<dbReference type="RefSeq" id="WP_012872345.1">
    <property type="nucleotide sequence ID" value="NC_013523.1"/>
</dbReference>
<dbReference type="GO" id="GO:0015935">
    <property type="term" value="C:small ribosomal subunit"/>
    <property type="evidence" value="ECO:0007669"/>
    <property type="project" value="TreeGrafter"/>
</dbReference>
<evidence type="ECO:0000256" key="3">
    <source>
        <dbReference type="HAMAP-Rule" id="MF_00385"/>
    </source>
</evidence>
<dbReference type="NCBIfam" id="TIGR00002">
    <property type="entry name" value="S16"/>
    <property type="match status" value="1"/>
</dbReference>
<evidence type="ECO:0000256" key="1">
    <source>
        <dbReference type="ARBA" id="ARBA00022980"/>
    </source>
</evidence>
<dbReference type="InParanoid" id="D1C4Y2"/>
<dbReference type="PANTHER" id="PTHR12919">
    <property type="entry name" value="30S RIBOSOMAL PROTEIN S16"/>
    <property type="match status" value="1"/>
</dbReference>
<gene>
    <name evidence="3" type="primary">rpsP</name>
    <name evidence="5" type="ordered locus">Sthe_1866</name>
</gene>
<keyword evidence="6" id="KW-1185">Reference proteome</keyword>
<dbReference type="eggNOG" id="COG0228">
    <property type="taxonomic scope" value="Bacteria"/>
</dbReference>
<feature type="compositionally biased region" description="Low complexity" evidence="4">
    <location>
        <begin position="86"/>
        <end position="107"/>
    </location>
</feature>
<reference evidence="5 6" key="2">
    <citation type="journal article" date="2010" name="Stand. Genomic Sci.">
        <title>Complete genome sequence of Desulfohalobium retbaense type strain (HR(100)).</title>
        <authorList>
            <person name="Spring S."/>
            <person name="Nolan M."/>
            <person name="Lapidus A."/>
            <person name="Glavina Del Rio T."/>
            <person name="Copeland A."/>
            <person name="Tice H."/>
            <person name="Cheng J.F."/>
            <person name="Lucas S."/>
            <person name="Land M."/>
            <person name="Chen F."/>
            <person name="Bruce D."/>
            <person name="Goodwin L."/>
            <person name="Pitluck S."/>
            <person name="Ivanova N."/>
            <person name="Mavromatis K."/>
            <person name="Mikhailova N."/>
            <person name="Pati A."/>
            <person name="Chen A."/>
            <person name="Palaniappan K."/>
            <person name="Hauser L."/>
            <person name="Chang Y.J."/>
            <person name="Jeffries C.D."/>
            <person name="Munk C."/>
            <person name="Kiss H."/>
            <person name="Chain P."/>
            <person name="Han C."/>
            <person name="Brettin T."/>
            <person name="Detter J.C."/>
            <person name="Schuler E."/>
            <person name="Goker M."/>
            <person name="Rohde M."/>
            <person name="Bristow J."/>
            <person name="Eisen J.A."/>
            <person name="Markowitz V."/>
            <person name="Hugenholtz P."/>
            <person name="Kyrpides N.C."/>
            <person name="Klenk H.P."/>
        </authorList>
    </citation>
    <scope>NUCLEOTIDE SEQUENCE [LARGE SCALE GENOMIC DNA]</scope>
    <source>
        <strain evidence="6">ATCC 49802 / DSM 20745 / S 6022</strain>
    </source>
</reference>
<name>D1C4Y2_SPHTD</name>
<dbReference type="AlphaFoldDB" id="D1C4Y2"/>
<dbReference type="InterPro" id="IPR000307">
    <property type="entry name" value="Ribosomal_bS16"/>
</dbReference>
<reference evidence="6" key="1">
    <citation type="submission" date="2009-11" db="EMBL/GenBank/DDBJ databases">
        <title>The complete chromosome 1 of Sphaerobacter thermophilus DSM 20745.</title>
        <authorList>
            <person name="Lucas S."/>
            <person name="Copeland A."/>
            <person name="Lapidus A."/>
            <person name="Glavina del Rio T."/>
            <person name="Dalin E."/>
            <person name="Tice H."/>
            <person name="Bruce D."/>
            <person name="Goodwin L."/>
            <person name="Pitluck S."/>
            <person name="Kyrpides N."/>
            <person name="Mavromatis K."/>
            <person name="Ivanova N."/>
            <person name="Mikhailova N."/>
            <person name="LaButti K.M."/>
            <person name="Clum A."/>
            <person name="Sun H.I."/>
            <person name="Brettin T."/>
            <person name="Detter J.C."/>
            <person name="Han C."/>
            <person name="Larimer F."/>
            <person name="Land M."/>
            <person name="Hauser L."/>
            <person name="Markowitz V."/>
            <person name="Cheng J.F."/>
            <person name="Hugenholtz P."/>
            <person name="Woyke T."/>
            <person name="Wu D."/>
            <person name="Steenblock K."/>
            <person name="Schneider S."/>
            <person name="Pukall R."/>
            <person name="Goeker M."/>
            <person name="Klenk H.P."/>
            <person name="Eisen J.A."/>
        </authorList>
    </citation>
    <scope>NUCLEOTIDE SEQUENCE [LARGE SCALE GENOMIC DNA]</scope>
    <source>
        <strain evidence="6">ATCC 49802 / DSM 20745 / S 6022</strain>
    </source>
</reference>
<dbReference type="SUPFAM" id="SSF54565">
    <property type="entry name" value="Ribosomal protein S16"/>
    <property type="match status" value="1"/>
</dbReference>
<keyword evidence="2 3" id="KW-0687">Ribonucleoprotein</keyword>
<dbReference type="PANTHER" id="PTHR12919:SF20">
    <property type="entry name" value="SMALL RIBOSOMAL SUBUNIT PROTEIN BS16M"/>
    <property type="match status" value="1"/>
</dbReference>
<evidence type="ECO:0000313" key="5">
    <source>
        <dbReference type="EMBL" id="ACZ39299.1"/>
    </source>
</evidence>
<dbReference type="HAMAP" id="MF_00385">
    <property type="entry name" value="Ribosomal_bS16"/>
    <property type="match status" value="1"/>
</dbReference>
<keyword evidence="1 3" id="KW-0689">Ribosomal protein</keyword>
<dbReference type="STRING" id="479434.Sthe_1866"/>